<dbReference type="InterPro" id="IPR039558">
    <property type="entry name" value="TPA1/OFD1_N"/>
</dbReference>
<feature type="domain" description="Prolyl 3,4-dihydroxylase TPA1/OFD1 N-terminal" evidence="1">
    <location>
        <begin position="147"/>
        <end position="238"/>
    </location>
</feature>
<dbReference type="Proteomes" id="UP001164459">
    <property type="component" value="Chromosome"/>
</dbReference>
<gene>
    <name evidence="2" type="ORF">O0S08_42760</name>
</gene>
<evidence type="ECO:0000259" key="1">
    <source>
        <dbReference type="Pfam" id="PF13661"/>
    </source>
</evidence>
<name>A0ABY7H109_9BACT</name>
<dbReference type="Gene3D" id="2.60.120.620">
    <property type="entry name" value="q2cbj1_9rhob like domain"/>
    <property type="match status" value="1"/>
</dbReference>
<sequence>MDRLEDILARREWLRRSRPFPHVVARGVFKPRFYARLCEELGEVLARGLSETADGERFSRNIANYDSYGIGFRAGDGGALGVFLSPEWRDLMADCFGLQRTDYVFAGAHHHAVGSGDGFVHNDYNPVWFPVSSEGRIQVPDHQRCDYKTGEGQLSPAEKIRVVRGTAVIFFLLNGGWRPGDGGETGLYRSGRDPPGEPSVRVPPLDNSLLAFECSPDSYHAFISNRRATRTSVIMWTHRSLADAEQRFGVERLEYWK</sequence>
<keyword evidence="3" id="KW-1185">Reference proteome</keyword>
<evidence type="ECO:0000313" key="2">
    <source>
        <dbReference type="EMBL" id="WAS92938.1"/>
    </source>
</evidence>
<evidence type="ECO:0000313" key="3">
    <source>
        <dbReference type="Proteomes" id="UP001164459"/>
    </source>
</evidence>
<protein>
    <submittedName>
        <fullName evidence="2">2OG-Fe(II) oxygenase</fullName>
    </submittedName>
</protein>
<dbReference type="Pfam" id="PF13661">
    <property type="entry name" value="2OG-FeII_Oxy_4"/>
    <property type="match status" value="1"/>
</dbReference>
<proteinExistence type="predicted"/>
<reference evidence="2" key="1">
    <citation type="submission" date="2022-11" db="EMBL/GenBank/DDBJ databases">
        <title>Minimal conservation of predation-associated metabolite biosynthetic gene clusters underscores biosynthetic potential of Myxococcota including descriptions for ten novel species: Archangium lansinium sp. nov., Myxococcus landrumus sp. nov., Nannocystis bai.</title>
        <authorList>
            <person name="Ahearne A."/>
            <person name="Stevens C."/>
            <person name="Dowd S."/>
        </authorList>
    </citation>
    <scope>NUCLEOTIDE SEQUENCE</scope>
    <source>
        <strain evidence="2">Fl3</strain>
    </source>
</reference>
<dbReference type="EMBL" id="CP114040">
    <property type="protein sequence ID" value="WAS92938.1"/>
    <property type="molecule type" value="Genomic_DNA"/>
</dbReference>
<organism evidence="2 3">
    <name type="scientific">Nannocystis punicea</name>
    <dbReference type="NCBI Taxonomy" id="2995304"/>
    <lineage>
        <taxon>Bacteria</taxon>
        <taxon>Pseudomonadati</taxon>
        <taxon>Myxococcota</taxon>
        <taxon>Polyangia</taxon>
        <taxon>Nannocystales</taxon>
        <taxon>Nannocystaceae</taxon>
        <taxon>Nannocystis</taxon>
    </lineage>
</organism>
<accession>A0ABY7H109</accession>
<dbReference type="RefSeq" id="WP_269035293.1">
    <property type="nucleotide sequence ID" value="NZ_CP114040.1"/>
</dbReference>